<dbReference type="AlphaFoldDB" id="A0A9D4HJ94"/>
<protein>
    <submittedName>
        <fullName evidence="1">Uncharacterized protein</fullName>
    </submittedName>
</protein>
<comment type="caution">
    <text evidence="1">The sequence shown here is derived from an EMBL/GenBank/DDBJ whole genome shotgun (WGS) entry which is preliminary data.</text>
</comment>
<name>A0A9D4HJ94_DREPO</name>
<evidence type="ECO:0000313" key="2">
    <source>
        <dbReference type="Proteomes" id="UP000828390"/>
    </source>
</evidence>
<gene>
    <name evidence="1" type="ORF">DPMN_062376</name>
</gene>
<sequence>MIAKTCQGKKVTTSRSDVLDDAKEKIILELYAAISQMVGKNISVLSQKDPKILSVENIFDESYPELELNIPFLFNLLSALLGDSGM</sequence>
<keyword evidence="2" id="KW-1185">Reference proteome</keyword>
<evidence type="ECO:0000313" key="1">
    <source>
        <dbReference type="EMBL" id="KAH3719539.1"/>
    </source>
</evidence>
<proteinExistence type="predicted"/>
<reference evidence="1" key="1">
    <citation type="journal article" date="2019" name="bioRxiv">
        <title>The Genome of the Zebra Mussel, Dreissena polymorpha: A Resource for Invasive Species Research.</title>
        <authorList>
            <person name="McCartney M.A."/>
            <person name="Auch B."/>
            <person name="Kono T."/>
            <person name="Mallez S."/>
            <person name="Zhang Y."/>
            <person name="Obille A."/>
            <person name="Becker A."/>
            <person name="Abrahante J.E."/>
            <person name="Garbe J."/>
            <person name="Badalamenti J.P."/>
            <person name="Herman A."/>
            <person name="Mangelson H."/>
            <person name="Liachko I."/>
            <person name="Sullivan S."/>
            <person name="Sone E.D."/>
            <person name="Koren S."/>
            <person name="Silverstein K.A.T."/>
            <person name="Beckman K.B."/>
            <person name="Gohl D.M."/>
        </authorList>
    </citation>
    <scope>NUCLEOTIDE SEQUENCE</scope>
    <source>
        <strain evidence="1">Duluth1</strain>
        <tissue evidence="1">Whole animal</tissue>
    </source>
</reference>
<accession>A0A9D4HJ94</accession>
<dbReference type="EMBL" id="JAIWYP010000013">
    <property type="protein sequence ID" value="KAH3719539.1"/>
    <property type="molecule type" value="Genomic_DNA"/>
</dbReference>
<dbReference type="Proteomes" id="UP000828390">
    <property type="component" value="Unassembled WGS sequence"/>
</dbReference>
<reference evidence="1" key="2">
    <citation type="submission" date="2020-11" db="EMBL/GenBank/DDBJ databases">
        <authorList>
            <person name="McCartney M.A."/>
            <person name="Auch B."/>
            <person name="Kono T."/>
            <person name="Mallez S."/>
            <person name="Becker A."/>
            <person name="Gohl D.M."/>
            <person name="Silverstein K.A.T."/>
            <person name="Koren S."/>
            <person name="Bechman K.B."/>
            <person name="Herman A."/>
            <person name="Abrahante J.E."/>
            <person name="Garbe J."/>
        </authorList>
    </citation>
    <scope>NUCLEOTIDE SEQUENCE</scope>
    <source>
        <strain evidence="1">Duluth1</strain>
        <tissue evidence="1">Whole animal</tissue>
    </source>
</reference>
<organism evidence="1 2">
    <name type="scientific">Dreissena polymorpha</name>
    <name type="common">Zebra mussel</name>
    <name type="synonym">Mytilus polymorpha</name>
    <dbReference type="NCBI Taxonomy" id="45954"/>
    <lineage>
        <taxon>Eukaryota</taxon>
        <taxon>Metazoa</taxon>
        <taxon>Spiralia</taxon>
        <taxon>Lophotrochozoa</taxon>
        <taxon>Mollusca</taxon>
        <taxon>Bivalvia</taxon>
        <taxon>Autobranchia</taxon>
        <taxon>Heteroconchia</taxon>
        <taxon>Euheterodonta</taxon>
        <taxon>Imparidentia</taxon>
        <taxon>Neoheterodontei</taxon>
        <taxon>Myida</taxon>
        <taxon>Dreissenoidea</taxon>
        <taxon>Dreissenidae</taxon>
        <taxon>Dreissena</taxon>
    </lineage>
</organism>